<organism evidence="1 2">
    <name type="scientific">Pisolithus tinctorius Marx 270</name>
    <dbReference type="NCBI Taxonomy" id="870435"/>
    <lineage>
        <taxon>Eukaryota</taxon>
        <taxon>Fungi</taxon>
        <taxon>Dikarya</taxon>
        <taxon>Basidiomycota</taxon>
        <taxon>Agaricomycotina</taxon>
        <taxon>Agaricomycetes</taxon>
        <taxon>Agaricomycetidae</taxon>
        <taxon>Boletales</taxon>
        <taxon>Sclerodermatineae</taxon>
        <taxon>Pisolithaceae</taxon>
        <taxon>Pisolithus</taxon>
    </lineage>
</organism>
<gene>
    <name evidence="1" type="ORF">M404DRAFT_171096</name>
</gene>
<proteinExistence type="predicted"/>
<dbReference type="AlphaFoldDB" id="A0A0C3J723"/>
<dbReference type="STRING" id="870435.A0A0C3J723"/>
<evidence type="ECO:0000313" key="2">
    <source>
        <dbReference type="Proteomes" id="UP000054217"/>
    </source>
</evidence>
<keyword evidence="2" id="KW-1185">Reference proteome</keyword>
<dbReference type="Pfam" id="PF18759">
    <property type="entry name" value="Plavaka"/>
    <property type="match status" value="1"/>
</dbReference>
<dbReference type="InParanoid" id="A0A0C3J723"/>
<protein>
    <submittedName>
        <fullName evidence="1">Uncharacterized protein</fullName>
    </submittedName>
</protein>
<reference evidence="2" key="2">
    <citation type="submission" date="2015-01" db="EMBL/GenBank/DDBJ databases">
        <title>Evolutionary Origins and Diversification of the Mycorrhizal Mutualists.</title>
        <authorList>
            <consortium name="DOE Joint Genome Institute"/>
            <consortium name="Mycorrhizal Genomics Consortium"/>
            <person name="Kohler A."/>
            <person name="Kuo A."/>
            <person name="Nagy L.G."/>
            <person name="Floudas D."/>
            <person name="Copeland A."/>
            <person name="Barry K.W."/>
            <person name="Cichocki N."/>
            <person name="Veneault-Fourrey C."/>
            <person name="LaButti K."/>
            <person name="Lindquist E.A."/>
            <person name="Lipzen A."/>
            <person name="Lundell T."/>
            <person name="Morin E."/>
            <person name="Murat C."/>
            <person name="Riley R."/>
            <person name="Ohm R."/>
            <person name="Sun H."/>
            <person name="Tunlid A."/>
            <person name="Henrissat B."/>
            <person name="Grigoriev I.V."/>
            <person name="Hibbett D.S."/>
            <person name="Martin F."/>
        </authorList>
    </citation>
    <scope>NUCLEOTIDE SEQUENCE [LARGE SCALE GENOMIC DNA]</scope>
    <source>
        <strain evidence="2">Marx 270</strain>
    </source>
</reference>
<reference evidence="1 2" key="1">
    <citation type="submission" date="2014-04" db="EMBL/GenBank/DDBJ databases">
        <authorList>
            <consortium name="DOE Joint Genome Institute"/>
            <person name="Kuo A."/>
            <person name="Kohler A."/>
            <person name="Costa M.D."/>
            <person name="Nagy L.G."/>
            <person name="Floudas D."/>
            <person name="Copeland A."/>
            <person name="Barry K.W."/>
            <person name="Cichocki N."/>
            <person name="Veneault-Fourrey C."/>
            <person name="LaButti K."/>
            <person name="Lindquist E.A."/>
            <person name="Lipzen A."/>
            <person name="Lundell T."/>
            <person name="Morin E."/>
            <person name="Murat C."/>
            <person name="Sun H."/>
            <person name="Tunlid A."/>
            <person name="Henrissat B."/>
            <person name="Grigoriev I.V."/>
            <person name="Hibbett D.S."/>
            <person name="Martin F."/>
            <person name="Nordberg H.P."/>
            <person name="Cantor M.N."/>
            <person name="Hua S.X."/>
        </authorList>
    </citation>
    <scope>NUCLEOTIDE SEQUENCE [LARGE SCALE GENOMIC DNA]</scope>
    <source>
        <strain evidence="1 2">Marx 270</strain>
    </source>
</reference>
<dbReference type="OrthoDB" id="3208495at2759"/>
<dbReference type="InterPro" id="IPR041078">
    <property type="entry name" value="Plavaka"/>
</dbReference>
<evidence type="ECO:0000313" key="1">
    <source>
        <dbReference type="EMBL" id="KIN93496.1"/>
    </source>
</evidence>
<name>A0A0C3J723_PISTI</name>
<sequence length="382" mass="43786">MLGPSDIAHQDGWKESSVDVLVPTREPDANGNGRMFTVPGLLYRQLVAVIRSAFTEDNAKWFHLTPFRRVWRSAITGCEMQLYDELYTSDVWNRAHDELQKQSHSDGCKLECVIAGLMFWSDATHLAQFGNASAWPIYLFFGNQSKYTRACPSSGACHPIAFMPTLPPSIAEFISKFTKKKNYDDIIAHCKRELFHGVWKVLLDEEFVEAYKDGIVIRCYDGVCRRVFPRIFTYAADYPEKVLLAAIRDKGNFPCPRCLIAKEDFSRLGLRSDASRRFTKICQYFLDRILAARNAIYRLGCPIKGVIPEHYLKGFSLVPTFNSFADILRPLGLDVYSIVTVDLLHEFELGIFKSVFRHLLRLLYVIHPDTVIQLNERYGVFI</sequence>
<dbReference type="HOGENOM" id="CLU_002498_2_0_1"/>
<dbReference type="Proteomes" id="UP000054217">
    <property type="component" value="Unassembled WGS sequence"/>
</dbReference>
<dbReference type="EMBL" id="KN832162">
    <property type="protein sequence ID" value="KIN93496.1"/>
    <property type="molecule type" value="Genomic_DNA"/>
</dbReference>
<accession>A0A0C3J723</accession>